<comment type="similarity">
    <text evidence="2">Belongs to the MscS (TC 1.A.23) family.</text>
</comment>
<keyword evidence="3" id="KW-1003">Cell membrane</keyword>
<dbReference type="InterPro" id="IPR049278">
    <property type="entry name" value="MS_channel_C"/>
</dbReference>
<dbReference type="SUPFAM" id="SSF50182">
    <property type="entry name" value="Sm-like ribonucleoproteins"/>
    <property type="match status" value="1"/>
</dbReference>
<dbReference type="SUPFAM" id="SSF82689">
    <property type="entry name" value="Mechanosensitive channel protein MscS (YggB), C-terminal domain"/>
    <property type="match status" value="1"/>
</dbReference>
<evidence type="ECO:0000313" key="11">
    <source>
        <dbReference type="Proteomes" id="UP001595625"/>
    </source>
</evidence>
<proteinExistence type="inferred from homology"/>
<dbReference type="InterPro" id="IPR006685">
    <property type="entry name" value="MscS_channel_2nd"/>
</dbReference>
<evidence type="ECO:0000256" key="5">
    <source>
        <dbReference type="ARBA" id="ARBA00022989"/>
    </source>
</evidence>
<evidence type="ECO:0000259" key="8">
    <source>
        <dbReference type="Pfam" id="PF00924"/>
    </source>
</evidence>
<comment type="subcellular location">
    <subcellularLocation>
        <location evidence="1">Cell membrane</location>
        <topology evidence="1">Multi-pass membrane protein</topology>
    </subcellularLocation>
</comment>
<keyword evidence="6 7" id="KW-0472">Membrane</keyword>
<feature type="transmembrane region" description="Helical" evidence="7">
    <location>
        <begin position="99"/>
        <end position="116"/>
    </location>
</feature>
<dbReference type="InterPro" id="IPR023408">
    <property type="entry name" value="MscS_beta-dom_sf"/>
</dbReference>
<dbReference type="Gene3D" id="2.30.30.60">
    <property type="match status" value="1"/>
</dbReference>
<sequence length="353" mass="40525">MDNSQLFNGIDVLKDLSVREFFMFFIYLSLIFVIKLTIEWVFKFILKHTRYRERVLPMIEAILNWLAFYSSIILFLFYFWKESWLTYAFYETDGVEVSVFLIVVVVMIVTFASRIIKTFNRHVMPFIYEQFDIDVGLSFTINRLIYYTVMFLALALSFTTVGLDLTALGVVFSVLGIGIGFGVRNIAANFVSGIIILFERPMEVGEMVEIDKKIGKITRIKLRSTVVETLKDGTMVVPNQYFIEQIVKNRSSAELFARVEVSVAYGSDTAKVEKLILEAAEQEIPAMKGVPLNQQPDVRFIGFRNSALDFQVEVHVVDVQMKEQLESRLRHAIAKLFFDNDIELAKADAPAND</sequence>
<dbReference type="Gene3D" id="1.10.287.1260">
    <property type="match status" value="1"/>
</dbReference>
<gene>
    <name evidence="10" type="ORF">ACFOEJ_05145</name>
</gene>
<comment type="caution">
    <text evidence="10">The sequence shown here is derived from an EMBL/GenBank/DDBJ whole genome shotgun (WGS) entry which is preliminary data.</text>
</comment>
<evidence type="ECO:0000256" key="2">
    <source>
        <dbReference type="ARBA" id="ARBA00008017"/>
    </source>
</evidence>
<dbReference type="InterPro" id="IPR052702">
    <property type="entry name" value="MscS-like_channel"/>
</dbReference>
<dbReference type="EMBL" id="JBHRUJ010000006">
    <property type="protein sequence ID" value="MFC3210462.1"/>
    <property type="molecule type" value="Genomic_DNA"/>
</dbReference>
<organism evidence="10 11">
    <name type="scientific">Planomicrobium okeanokoites</name>
    <name type="common">Planococcus okeanokoites</name>
    <name type="synonym">Flavobacterium okeanokoites</name>
    <dbReference type="NCBI Taxonomy" id="244"/>
    <lineage>
        <taxon>Bacteria</taxon>
        <taxon>Bacillati</taxon>
        <taxon>Bacillota</taxon>
        <taxon>Bacilli</taxon>
        <taxon>Bacillales</taxon>
        <taxon>Caryophanaceae</taxon>
        <taxon>Planomicrobium</taxon>
    </lineage>
</organism>
<evidence type="ECO:0000313" key="10">
    <source>
        <dbReference type="EMBL" id="MFC3210462.1"/>
    </source>
</evidence>
<dbReference type="PANTHER" id="PTHR30347:SF1">
    <property type="entry name" value="MECHANOSENSITIVE CHANNEL MSCK"/>
    <property type="match status" value="1"/>
</dbReference>
<accession>A0ABV7KLY2</accession>
<evidence type="ECO:0000256" key="3">
    <source>
        <dbReference type="ARBA" id="ARBA00022475"/>
    </source>
</evidence>
<keyword evidence="4 7" id="KW-0812">Transmembrane</keyword>
<evidence type="ECO:0000256" key="7">
    <source>
        <dbReference type="SAM" id="Phobius"/>
    </source>
</evidence>
<feature type="transmembrane region" description="Helical" evidence="7">
    <location>
        <begin position="62"/>
        <end position="79"/>
    </location>
</feature>
<reference evidence="11" key="1">
    <citation type="journal article" date="2019" name="Int. J. Syst. Evol. Microbiol.">
        <title>The Global Catalogue of Microorganisms (GCM) 10K type strain sequencing project: providing services to taxonomists for standard genome sequencing and annotation.</title>
        <authorList>
            <consortium name="The Broad Institute Genomics Platform"/>
            <consortium name="The Broad Institute Genome Sequencing Center for Infectious Disease"/>
            <person name="Wu L."/>
            <person name="Ma J."/>
        </authorList>
    </citation>
    <scope>NUCLEOTIDE SEQUENCE [LARGE SCALE GENOMIC DNA]</scope>
    <source>
        <strain evidence="11">CCM 320</strain>
    </source>
</reference>
<dbReference type="RefSeq" id="WP_205854614.1">
    <property type="nucleotide sequence ID" value="NZ_JBHRUJ010000006.1"/>
</dbReference>
<evidence type="ECO:0000259" key="9">
    <source>
        <dbReference type="Pfam" id="PF21082"/>
    </source>
</evidence>
<dbReference type="PANTHER" id="PTHR30347">
    <property type="entry name" value="POTASSIUM CHANNEL RELATED"/>
    <property type="match status" value="1"/>
</dbReference>
<evidence type="ECO:0000256" key="6">
    <source>
        <dbReference type="ARBA" id="ARBA00023136"/>
    </source>
</evidence>
<keyword evidence="5 7" id="KW-1133">Transmembrane helix</keyword>
<dbReference type="Pfam" id="PF21082">
    <property type="entry name" value="MS_channel_3rd"/>
    <property type="match status" value="1"/>
</dbReference>
<dbReference type="Gene3D" id="3.30.70.100">
    <property type="match status" value="1"/>
</dbReference>
<dbReference type="SUPFAM" id="SSF82861">
    <property type="entry name" value="Mechanosensitive channel protein MscS (YggB), transmembrane region"/>
    <property type="match status" value="1"/>
</dbReference>
<keyword evidence="11" id="KW-1185">Reference proteome</keyword>
<feature type="transmembrane region" description="Helical" evidence="7">
    <location>
        <begin position="144"/>
        <end position="163"/>
    </location>
</feature>
<feature type="domain" description="Mechanosensitive ion channel MscS" evidence="8">
    <location>
        <begin position="185"/>
        <end position="251"/>
    </location>
</feature>
<feature type="transmembrane region" description="Helical" evidence="7">
    <location>
        <begin position="169"/>
        <end position="198"/>
    </location>
</feature>
<evidence type="ECO:0000256" key="4">
    <source>
        <dbReference type="ARBA" id="ARBA00022692"/>
    </source>
</evidence>
<protein>
    <submittedName>
        <fullName evidence="10">Mechanosensitive ion channel family protein</fullName>
    </submittedName>
</protein>
<name>A0ABV7KLY2_PLAOK</name>
<feature type="domain" description="Mechanosensitive ion channel MscS C-terminal" evidence="9">
    <location>
        <begin position="258"/>
        <end position="343"/>
    </location>
</feature>
<dbReference type="InterPro" id="IPR010920">
    <property type="entry name" value="LSM_dom_sf"/>
</dbReference>
<dbReference type="Proteomes" id="UP001595625">
    <property type="component" value="Unassembled WGS sequence"/>
</dbReference>
<dbReference type="InterPro" id="IPR011066">
    <property type="entry name" value="MscS_channel_C_sf"/>
</dbReference>
<evidence type="ECO:0000256" key="1">
    <source>
        <dbReference type="ARBA" id="ARBA00004651"/>
    </source>
</evidence>
<dbReference type="InterPro" id="IPR011014">
    <property type="entry name" value="MscS_channel_TM-2"/>
</dbReference>
<dbReference type="Pfam" id="PF00924">
    <property type="entry name" value="MS_channel_2nd"/>
    <property type="match status" value="1"/>
</dbReference>
<feature type="transmembrane region" description="Helical" evidence="7">
    <location>
        <begin position="21"/>
        <end position="42"/>
    </location>
</feature>